<evidence type="ECO:0000256" key="1">
    <source>
        <dbReference type="ARBA" id="ARBA00001946"/>
    </source>
</evidence>
<sequence>MEDYLEENYTLNKPEENLVNVYVEIEQFSNIKYEYNKETNHLEIDRLLSKPYVYPYAYGFIVNTLAEDGDELDILIVSDHKKNTYTNDSFYNVYIIGALDMEDEKGRDPKILCVSKEEYVKIKDINDLTDTVKNNIYRFFTNYKNDVPGKWSKVTQFINKHDAVKLYKESKL</sequence>
<dbReference type="GO" id="GO:0000287">
    <property type="term" value="F:magnesium ion binding"/>
    <property type="evidence" value="ECO:0007669"/>
    <property type="project" value="InterPro"/>
</dbReference>
<keyword evidence="5" id="KW-0460">Magnesium</keyword>
<dbReference type="GO" id="GO:0004427">
    <property type="term" value="F:inorganic diphosphate phosphatase activity"/>
    <property type="evidence" value="ECO:0007669"/>
    <property type="project" value="UniProtKB-EC"/>
</dbReference>
<evidence type="ECO:0000256" key="4">
    <source>
        <dbReference type="ARBA" id="ARBA00022801"/>
    </source>
</evidence>
<protein>
    <recommendedName>
        <fullName evidence="2">inorganic diphosphatase</fullName>
        <ecNumber evidence="2">3.6.1.1</ecNumber>
    </recommendedName>
</protein>
<dbReference type="Pfam" id="PF00719">
    <property type="entry name" value="Pyrophosphatase"/>
    <property type="match status" value="1"/>
</dbReference>
<dbReference type="InterPro" id="IPR036649">
    <property type="entry name" value="Pyrophosphatase_sf"/>
</dbReference>
<dbReference type="AlphaFoldDB" id="A0A6C0E2P6"/>
<dbReference type="Gene3D" id="3.90.80.10">
    <property type="entry name" value="Inorganic pyrophosphatase"/>
    <property type="match status" value="1"/>
</dbReference>
<dbReference type="EMBL" id="MN739722">
    <property type="protein sequence ID" value="QHT23002.1"/>
    <property type="molecule type" value="Genomic_DNA"/>
</dbReference>
<evidence type="ECO:0000256" key="5">
    <source>
        <dbReference type="ARBA" id="ARBA00022842"/>
    </source>
</evidence>
<dbReference type="InterPro" id="IPR008162">
    <property type="entry name" value="Pyrophosphatase"/>
</dbReference>
<evidence type="ECO:0000313" key="6">
    <source>
        <dbReference type="EMBL" id="QHT23002.1"/>
    </source>
</evidence>
<dbReference type="EC" id="3.6.1.1" evidence="2"/>
<evidence type="ECO:0000256" key="2">
    <source>
        <dbReference type="ARBA" id="ARBA00012146"/>
    </source>
</evidence>
<keyword evidence="3" id="KW-0479">Metal-binding</keyword>
<keyword evidence="4" id="KW-0378">Hydrolase</keyword>
<dbReference type="PROSITE" id="PS00387">
    <property type="entry name" value="PPASE"/>
    <property type="match status" value="1"/>
</dbReference>
<accession>A0A6C0E2P6</accession>
<dbReference type="SUPFAM" id="SSF50324">
    <property type="entry name" value="Inorganic pyrophosphatase"/>
    <property type="match status" value="1"/>
</dbReference>
<name>A0A6C0E2P6_9ZZZZ</name>
<dbReference type="GO" id="GO:0006796">
    <property type="term" value="P:phosphate-containing compound metabolic process"/>
    <property type="evidence" value="ECO:0007669"/>
    <property type="project" value="InterPro"/>
</dbReference>
<dbReference type="PANTHER" id="PTHR10286">
    <property type="entry name" value="INORGANIC PYROPHOSPHATASE"/>
    <property type="match status" value="1"/>
</dbReference>
<evidence type="ECO:0000256" key="3">
    <source>
        <dbReference type="ARBA" id="ARBA00022723"/>
    </source>
</evidence>
<proteinExistence type="predicted"/>
<reference evidence="6" key="1">
    <citation type="journal article" date="2020" name="Nature">
        <title>Giant virus diversity and host interactions through global metagenomics.</title>
        <authorList>
            <person name="Schulz F."/>
            <person name="Roux S."/>
            <person name="Paez-Espino D."/>
            <person name="Jungbluth S."/>
            <person name="Walsh D.A."/>
            <person name="Denef V.J."/>
            <person name="McMahon K.D."/>
            <person name="Konstantinidis K.T."/>
            <person name="Eloe-Fadrosh E.A."/>
            <person name="Kyrpides N.C."/>
            <person name="Woyke T."/>
        </authorList>
    </citation>
    <scope>NUCLEOTIDE SEQUENCE</scope>
    <source>
        <strain evidence="6">GVMAG-M-3300023179-114</strain>
    </source>
</reference>
<comment type="cofactor">
    <cofactor evidence="1">
        <name>Mg(2+)</name>
        <dbReference type="ChEBI" id="CHEBI:18420"/>
    </cofactor>
</comment>
<dbReference type="GO" id="GO:0005737">
    <property type="term" value="C:cytoplasm"/>
    <property type="evidence" value="ECO:0007669"/>
    <property type="project" value="InterPro"/>
</dbReference>
<organism evidence="6">
    <name type="scientific">viral metagenome</name>
    <dbReference type="NCBI Taxonomy" id="1070528"/>
    <lineage>
        <taxon>unclassified sequences</taxon>
        <taxon>metagenomes</taxon>
        <taxon>organismal metagenomes</taxon>
    </lineage>
</organism>